<evidence type="ECO:0000259" key="1">
    <source>
        <dbReference type="Pfam" id="PF13274"/>
    </source>
</evidence>
<sequence>MYSAIIIADEILKIAKAKGASLTPLQLMKLVYIAHGWSLALLRRDLFGDRIEAWKFGPVIPDLYQATKHFGRNVIPPELIANTPSGVDTDTKVFLEDVFQKYGHLSGYALSSLTHKSGTPWDQVYREGIMGIEIPDNLIRTHYEKLLHERSRSPTPTV</sequence>
<name>A0ABX0VAA9_9HYPH</name>
<dbReference type="RefSeq" id="WP_167672696.1">
    <property type="nucleotide sequence ID" value="NZ_JAATJS010000003.1"/>
</dbReference>
<comment type="caution">
    <text evidence="2">The sequence shown here is derived from an EMBL/GenBank/DDBJ whole genome shotgun (WGS) entry which is preliminary data.</text>
</comment>
<dbReference type="Pfam" id="PF13274">
    <property type="entry name" value="SocA_Panacea"/>
    <property type="match status" value="1"/>
</dbReference>
<gene>
    <name evidence="2" type="ORF">HB375_09150</name>
</gene>
<dbReference type="InterPro" id="IPR025272">
    <property type="entry name" value="SocA_Panacea"/>
</dbReference>
<keyword evidence="3" id="KW-1185">Reference proteome</keyword>
<dbReference type="Proteomes" id="UP000707352">
    <property type="component" value="Unassembled WGS sequence"/>
</dbReference>
<proteinExistence type="predicted"/>
<evidence type="ECO:0000313" key="2">
    <source>
        <dbReference type="EMBL" id="NIX76780.1"/>
    </source>
</evidence>
<reference evidence="2 3" key="1">
    <citation type="submission" date="2020-03" db="EMBL/GenBank/DDBJ databases">
        <title>The genome sequence of Microvirga sp. c23x22.</title>
        <authorList>
            <person name="Zhang X."/>
        </authorList>
    </citation>
    <scope>NUCLEOTIDE SEQUENCE [LARGE SCALE GENOMIC DNA]</scope>
    <source>
        <strain evidence="3">c23x22</strain>
    </source>
</reference>
<protein>
    <submittedName>
        <fullName evidence="2">SocA family protein</fullName>
    </submittedName>
</protein>
<feature type="domain" description="Antitoxin SocA-like Panacea" evidence="1">
    <location>
        <begin position="27"/>
        <end position="121"/>
    </location>
</feature>
<accession>A0ABX0VAA9</accession>
<dbReference type="EMBL" id="JAATJS010000003">
    <property type="protein sequence ID" value="NIX76780.1"/>
    <property type="molecule type" value="Genomic_DNA"/>
</dbReference>
<evidence type="ECO:0000313" key="3">
    <source>
        <dbReference type="Proteomes" id="UP000707352"/>
    </source>
</evidence>
<organism evidence="2 3">
    <name type="scientific">Microvirga terricola</name>
    <dbReference type="NCBI Taxonomy" id="2719797"/>
    <lineage>
        <taxon>Bacteria</taxon>
        <taxon>Pseudomonadati</taxon>
        <taxon>Pseudomonadota</taxon>
        <taxon>Alphaproteobacteria</taxon>
        <taxon>Hyphomicrobiales</taxon>
        <taxon>Methylobacteriaceae</taxon>
        <taxon>Microvirga</taxon>
    </lineage>
</organism>